<evidence type="ECO:0000313" key="2">
    <source>
        <dbReference type="EMBL" id="KZX11010.1"/>
    </source>
</evidence>
<keyword evidence="2" id="KW-0645">Protease</keyword>
<gene>
    <name evidence="2" type="primary">paiA</name>
    <name evidence="2" type="ORF">MBCUR_15960</name>
</gene>
<dbReference type="EC" id="2.3.1.-" evidence="2"/>
<dbReference type="STRING" id="49547.MBCUR_15960"/>
<dbReference type="Gene3D" id="3.40.630.30">
    <property type="match status" value="1"/>
</dbReference>
<dbReference type="PROSITE" id="PS51186">
    <property type="entry name" value="GNAT"/>
    <property type="match status" value="1"/>
</dbReference>
<dbReference type="PANTHER" id="PTHR47542">
    <property type="entry name" value="ACYL-COA N-ACYLTRANSFERASES (NAT) SUPERFAMILY PROTEIN"/>
    <property type="match status" value="1"/>
</dbReference>
<dbReference type="EMBL" id="LWMV01000198">
    <property type="protein sequence ID" value="KZX11010.1"/>
    <property type="molecule type" value="Genomic_DNA"/>
</dbReference>
<dbReference type="PANTHER" id="PTHR47542:SF2">
    <property type="entry name" value="ACYL-COA N-ACYLTRANSFERASES (NAT) SUPERFAMILY PROTEIN"/>
    <property type="match status" value="1"/>
</dbReference>
<name>A0A162FJP4_9EURY</name>
<feature type="domain" description="N-acetyltransferase" evidence="1">
    <location>
        <begin position="1"/>
        <end position="144"/>
    </location>
</feature>
<sequence>MLVREFRLKDLERVYKIEKESFDLPYDINILKELYNIGAGFLVGVENDKVIGYIIFWIKDEFLGHIISIAVSEKYQNNGVGRKLLSKAIELFIAFQINKIKLEVKATDVKAINFYKKAGFVETNFLHSYYGKGVDGIRMLLDLQYAPKKN</sequence>
<reference evidence="2 3" key="1">
    <citation type="submission" date="2016-04" db="EMBL/GenBank/DDBJ databases">
        <title>Genome sequence of Methanobrevibacter curvatus DSM 11111.</title>
        <authorList>
            <person name="Poehlein A."/>
            <person name="Seedorf H."/>
            <person name="Daniel R."/>
        </authorList>
    </citation>
    <scope>NUCLEOTIDE SEQUENCE [LARGE SCALE GENOMIC DNA]</scope>
    <source>
        <strain evidence="2 3">DSM 11111</strain>
    </source>
</reference>
<keyword evidence="3" id="KW-1185">Reference proteome</keyword>
<dbReference type="GO" id="GO:0008080">
    <property type="term" value="F:N-acetyltransferase activity"/>
    <property type="evidence" value="ECO:0007669"/>
    <property type="project" value="InterPro"/>
</dbReference>
<evidence type="ECO:0000259" key="1">
    <source>
        <dbReference type="PROSITE" id="PS51186"/>
    </source>
</evidence>
<dbReference type="RefSeq" id="WP_067092355.1">
    <property type="nucleotide sequence ID" value="NZ_LWMV01000198.1"/>
</dbReference>
<organism evidence="2 3">
    <name type="scientific">Methanobrevibacter curvatus</name>
    <dbReference type="NCBI Taxonomy" id="49547"/>
    <lineage>
        <taxon>Archaea</taxon>
        <taxon>Methanobacteriati</taxon>
        <taxon>Methanobacteriota</taxon>
        <taxon>Methanomada group</taxon>
        <taxon>Methanobacteria</taxon>
        <taxon>Methanobacteriales</taxon>
        <taxon>Methanobacteriaceae</taxon>
        <taxon>Methanobrevibacter</taxon>
    </lineage>
</organism>
<dbReference type="InterPro" id="IPR006464">
    <property type="entry name" value="AcTrfase_RimI/Ard1"/>
</dbReference>
<protein>
    <submittedName>
        <fullName evidence="2">Protease synthase and sporulation negative regulatory protein PAI 1</fullName>
        <ecNumber evidence="2">2.3.1.-</ecNumber>
    </submittedName>
</protein>
<keyword evidence="2" id="KW-0012">Acyltransferase</keyword>
<dbReference type="InterPro" id="IPR016181">
    <property type="entry name" value="Acyl_CoA_acyltransferase"/>
</dbReference>
<dbReference type="OrthoDB" id="43754at2157"/>
<dbReference type="NCBIfam" id="TIGR01575">
    <property type="entry name" value="rimI"/>
    <property type="match status" value="1"/>
</dbReference>
<dbReference type="Proteomes" id="UP000077245">
    <property type="component" value="Unassembled WGS sequence"/>
</dbReference>
<evidence type="ECO:0000313" key="3">
    <source>
        <dbReference type="Proteomes" id="UP000077245"/>
    </source>
</evidence>
<proteinExistence type="predicted"/>
<dbReference type="GO" id="GO:0008233">
    <property type="term" value="F:peptidase activity"/>
    <property type="evidence" value="ECO:0007669"/>
    <property type="project" value="UniProtKB-KW"/>
</dbReference>
<keyword evidence="2" id="KW-0378">Hydrolase</keyword>
<dbReference type="GO" id="GO:0006508">
    <property type="term" value="P:proteolysis"/>
    <property type="evidence" value="ECO:0007669"/>
    <property type="project" value="UniProtKB-KW"/>
</dbReference>
<dbReference type="CDD" id="cd04301">
    <property type="entry name" value="NAT_SF"/>
    <property type="match status" value="1"/>
</dbReference>
<comment type="caution">
    <text evidence="2">The sequence shown here is derived from an EMBL/GenBank/DDBJ whole genome shotgun (WGS) entry which is preliminary data.</text>
</comment>
<dbReference type="AlphaFoldDB" id="A0A162FJP4"/>
<dbReference type="PATRIC" id="fig|49547.3.peg.1704"/>
<keyword evidence="2" id="KW-0808">Transferase</keyword>
<dbReference type="Pfam" id="PF00583">
    <property type="entry name" value="Acetyltransf_1"/>
    <property type="match status" value="1"/>
</dbReference>
<dbReference type="InterPro" id="IPR000182">
    <property type="entry name" value="GNAT_dom"/>
</dbReference>
<dbReference type="SUPFAM" id="SSF55729">
    <property type="entry name" value="Acyl-CoA N-acyltransferases (Nat)"/>
    <property type="match status" value="1"/>
</dbReference>
<accession>A0A162FJP4</accession>